<sequence>MFLLDRSGDALGNLNYAANIHRELGARQIITIQLLIIPFHHVIMVKIIQIVIASVNTVISSPSIISGQEIQIAYWILPTETFTEYSEGCNETRVLKTCKNNYRIMPSRQWHKVTSGIIGFINSLELYILIKCFWRFSGWLIDSGGGGRLEMLRVYISSRIPQKHSMEEMMTDLGYPWTWCMFWGAPHFSIMWYMGMLIFFNLGCVTRRHLRWTVHLLQNLPIPFLSSNLLQLVGSTRSSVCNTLKNSTLLLTLKPSFASHNHSFSSAVCYLSYLFLFVFFSCLMLKVSSLPSVLFSSLHLLNQKLKGSLQRVLQGQNCIRRHSQEGFRVWAVVCLRRAGEERVVRELGGDWTFNILSYPIIHLRRRKGVEFWKESGESIHYSRQTNQNHFPGCNSKEHDTKDYPNILEKKFQLSTNVFSFQNVIHLFLFYYSIKKFLSSSLEYFSPDNLFSLSFEYLKLHRYPVVSLMSPVIRCLLICPGNYNLI</sequence>
<accession>A0A0L6V8G1</accession>
<organism evidence="2 3">
    <name type="scientific">Puccinia sorghi</name>
    <dbReference type="NCBI Taxonomy" id="27349"/>
    <lineage>
        <taxon>Eukaryota</taxon>
        <taxon>Fungi</taxon>
        <taxon>Dikarya</taxon>
        <taxon>Basidiomycota</taxon>
        <taxon>Pucciniomycotina</taxon>
        <taxon>Pucciniomycetes</taxon>
        <taxon>Pucciniales</taxon>
        <taxon>Pucciniaceae</taxon>
        <taxon>Puccinia</taxon>
    </lineage>
</organism>
<keyword evidence="1" id="KW-0472">Membrane</keyword>
<comment type="caution">
    <text evidence="2">The sequence shown here is derived from an EMBL/GenBank/DDBJ whole genome shotgun (WGS) entry which is preliminary data.</text>
</comment>
<dbReference type="EMBL" id="LAVV01007105">
    <property type="protein sequence ID" value="KNZ57096.1"/>
    <property type="molecule type" value="Genomic_DNA"/>
</dbReference>
<name>A0A0L6V8G1_9BASI</name>
<dbReference type="AlphaFoldDB" id="A0A0L6V8G1"/>
<proteinExistence type="predicted"/>
<keyword evidence="1" id="KW-0812">Transmembrane</keyword>
<feature type="transmembrane region" description="Helical" evidence="1">
    <location>
        <begin position="267"/>
        <end position="287"/>
    </location>
</feature>
<keyword evidence="3" id="KW-1185">Reference proteome</keyword>
<evidence type="ECO:0000313" key="2">
    <source>
        <dbReference type="EMBL" id="KNZ57096.1"/>
    </source>
</evidence>
<keyword evidence="1" id="KW-1133">Transmembrane helix</keyword>
<evidence type="ECO:0000256" key="1">
    <source>
        <dbReference type="SAM" id="Phobius"/>
    </source>
</evidence>
<dbReference type="VEuPathDB" id="FungiDB:VP01_2241g1"/>
<protein>
    <submittedName>
        <fullName evidence="2">Uncharacterized protein</fullName>
    </submittedName>
</protein>
<evidence type="ECO:0000313" key="3">
    <source>
        <dbReference type="Proteomes" id="UP000037035"/>
    </source>
</evidence>
<dbReference type="Proteomes" id="UP000037035">
    <property type="component" value="Unassembled WGS sequence"/>
</dbReference>
<feature type="transmembrane region" description="Helical" evidence="1">
    <location>
        <begin position="176"/>
        <end position="202"/>
    </location>
</feature>
<gene>
    <name evidence="2" type="ORF">VP01_2241g1</name>
</gene>
<reference evidence="2 3" key="1">
    <citation type="submission" date="2015-08" db="EMBL/GenBank/DDBJ databases">
        <title>Next Generation Sequencing and Analysis of the Genome of Puccinia sorghi L Schw, the Causal Agent of Maize Common Rust.</title>
        <authorList>
            <person name="Rochi L."/>
            <person name="Burguener G."/>
            <person name="Darino M."/>
            <person name="Turjanski A."/>
            <person name="Kreff E."/>
            <person name="Dieguez M.J."/>
            <person name="Sacco F."/>
        </authorList>
    </citation>
    <scope>NUCLEOTIDE SEQUENCE [LARGE SCALE GENOMIC DNA]</scope>
    <source>
        <strain evidence="2 3">RO10H11247</strain>
    </source>
</reference>